<keyword evidence="1" id="KW-0547">Nucleotide-binding</keyword>
<dbReference type="GO" id="GO:0005524">
    <property type="term" value="F:ATP binding"/>
    <property type="evidence" value="ECO:0007669"/>
    <property type="project" value="UniProtKB-UniRule"/>
</dbReference>
<dbReference type="GO" id="GO:0046872">
    <property type="term" value="F:metal ion binding"/>
    <property type="evidence" value="ECO:0007669"/>
    <property type="project" value="InterPro"/>
</dbReference>
<dbReference type="InterPro" id="IPR011761">
    <property type="entry name" value="ATP-grasp"/>
</dbReference>
<proteinExistence type="predicted"/>
<evidence type="ECO:0000313" key="3">
    <source>
        <dbReference type="EMBL" id="WNM57458.1"/>
    </source>
</evidence>
<dbReference type="EMBL" id="CP116967">
    <property type="protein sequence ID" value="WNM57458.1"/>
    <property type="molecule type" value="Genomic_DNA"/>
</dbReference>
<organism evidence="3 4">
    <name type="scientific">Candidatus Nitrospira allomarina</name>
    <dbReference type="NCBI Taxonomy" id="3020900"/>
    <lineage>
        <taxon>Bacteria</taxon>
        <taxon>Pseudomonadati</taxon>
        <taxon>Nitrospirota</taxon>
        <taxon>Nitrospiria</taxon>
        <taxon>Nitrospirales</taxon>
        <taxon>Nitrospiraceae</taxon>
        <taxon>Nitrospira</taxon>
    </lineage>
</organism>
<dbReference type="InterPro" id="IPR004218">
    <property type="entry name" value="GSHS_ATP-bd"/>
</dbReference>
<protein>
    <submittedName>
        <fullName evidence="3">ATP-grasp domain-containing protein</fullName>
    </submittedName>
</protein>
<sequence length="445" mass="49475">MTLIISTLGGSDMTHIFVHDPVALAKNLPLEMRTPNFRAYDQRALVMARRHDVVCMTRSKIDPSYMGFLYELGVGPELGNIIEIEPGPVSGECLENDLFCPSVDSLHRICERISPKNHVVLNPDGVSQKGYVMAQALENILGKTVKFMGGNPEVTFAANLKHVGYQKAQELGIPVARGEIVEWSDGQAKNVAMLRSAIRRYVTETGRVIIRSAEGRGGSGIFLVEDNAESERQALELISRRPLSPVYLVQVLYEVAFSPNILVDVQPDGGAVNVVGISDQRLNLHLGHIGNVFPSGAHMLNDMSRAAEVLGRWLQEDGFTGLVGFDFVEHADLRTGRKRWFLAEINARWNASVYPTFLMAHLNVRQIDRGFPVIGAFFSMLARIQTVSFPEFRHAFDARLFNPRTGRGMIPYGFCQQQMCCNMVFLGPSRLDVEAMHEECVAQLS</sequence>
<dbReference type="GO" id="GO:0004363">
    <property type="term" value="F:glutathione synthase activity"/>
    <property type="evidence" value="ECO:0007669"/>
    <property type="project" value="InterPro"/>
</dbReference>
<keyword evidence="4" id="KW-1185">Reference proteome</keyword>
<dbReference type="AlphaFoldDB" id="A0AA96G958"/>
<evidence type="ECO:0000256" key="1">
    <source>
        <dbReference type="PROSITE-ProRule" id="PRU00409"/>
    </source>
</evidence>
<dbReference type="Pfam" id="PF02955">
    <property type="entry name" value="GSH-S_ATP"/>
    <property type="match status" value="1"/>
</dbReference>
<dbReference type="KEGG" id="nall:PP769_16015"/>
<name>A0AA96G958_9BACT</name>
<dbReference type="Proteomes" id="UP001302719">
    <property type="component" value="Chromosome"/>
</dbReference>
<reference evidence="3 4" key="1">
    <citation type="submission" date="2023-01" db="EMBL/GenBank/DDBJ databases">
        <title>Cultivation and genomic characterization of new, ubiquitous marine nitrite-oxidizing bacteria from the Nitrospirales.</title>
        <authorList>
            <person name="Mueller A.J."/>
            <person name="Daebeler A."/>
            <person name="Herbold C.W."/>
            <person name="Kirkegaard R.H."/>
            <person name="Daims H."/>
        </authorList>
    </citation>
    <scope>NUCLEOTIDE SEQUENCE [LARGE SCALE GENOMIC DNA]</scope>
    <source>
        <strain evidence="3 4">VA</strain>
    </source>
</reference>
<keyword evidence="1" id="KW-0067">ATP-binding</keyword>
<dbReference type="PROSITE" id="PS50975">
    <property type="entry name" value="ATP_GRASP"/>
    <property type="match status" value="1"/>
</dbReference>
<dbReference type="Gene3D" id="3.30.470.20">
    <property type="entry name" value="ATP-grasp fold, B domain"/>
    <property type="match status" value="1"/>
</dbReference>
<evidence type="ECO:0000313" key="4">
    <source>
        <dbReference type="Proteomes" id="UP001302719"/>
    </source>
</evidence>
<dbReference type="SUPFAM" id="SSF56059">
    <property type="entry name" value="Glutathione synthetase ATP-binding domain-like"/>
    <property type="match status" value="1"/>
</dbReference>
<accession>A0AA96G958</accession>
<gene>
    <name evidence="3" type="ORF">PP769_16015</name>
</gene>
<evidence type="ECO:0000259" key="2">
    <source>
        <dbReference type="PROSITE" id="PS50975"/>
    </source>
</evidence>
<dbReference type="RefSeq" id="WP_312641957.1">
    <property type="nucleotide sequence ID" value="NZ_CP116967.1"/>
</dbReference>
<feature type="domain" description="ATP-grasp" evidence="2">
    <location>
        <begin position="165"/>
        <end position="375"/>
    </location>
</feature>